<evidence type="ECO:0000313" key="2">
    <source>
        <dbReference type="EMBL" id="EDV94225.1"/>
    </source>
</evidence>
<dbReference type="OMA" id="QWVKNNE"/>
<proteinExistence type="predicted"/>
<dbReference type="HOGENOM" id="CLU_080253_0_0_1"/>
<dbReference type="AlphaFoldDB" id="B4K0N3"/>
<keyword evidence="3" id="KW-1185">Reference proteome</keyword>
<dbReference type="Proteomes" id="UP000001070">
    <property type="component" value="Unassembled WGS sequence"/>
</dbReference>
<name>B4K0N3_DROGR</name>
<reference evidence="2 3" key="1">
    <citation type="journal article" date="2007" name="Nature">
        <title>Evolution of genes and genomes on the Drosophila phylogeny.</title>
        <authorList>
            <consortium name="Drosophila 12 Genomes Consortium"/>
            <person name="Clark A.G."/>
            <person name="Eisen M.B."/>
            <person name="Smith D.R."/>
            <person name="Bergman C.M."/>
            <person name="Oliver B."/>
            <person name="Markow T.A."/>
            <person name="Kaufman T.C."/>
            <person name="Kellis M."/>
            <person name="Gelbart W."/>
            <person name="Iyer V.N."/>
            <person name="Pollard D.A."/>
            <person name="Sackton T.B."/>
            <person name="Larracuente A.M."/>
            <person name="Singh N.D."/>
            <person name="Abad J.P."/>
            <person name="Abt D.N."/>
            <person name="Adryan B."/>
            <person name="Aguade M."/>
            <person name="Akashi H."/>
            <person name="Anderson W.W."/>
            <person name="Aquadro C.F."/>
            <person name="Ardell D.H."/>
            <person name="Arguello R."/>
            <person name="Artieri C.G."/>
            <person name="Barbash D.A."/>
            <person name="Barker D."/>
            <person name="Barsanti P."/>
            <person name="Batterham P."/>
            <person name="Batzoglou S."/>
            <person name="Begun D."/>
            <person name="Bhutkar A."/>
            <person name="Blanco E."/>
            <person name="Bosak S.A."/>
            <person name="Bradley R.K."/>
            <person name="Brand A.D."/>
            <person name="Brent M.R."/>
            <person name="Brooks A.N."/>
            <person name="Brown R.H."/>
            <person name="Butlin R.K."/>
            <person name="Caggese C."/>
            <person name="Calvi B.R."/>
            <person name="Bernardo de Carvalho A."/>
            <person name="Caspi A."/>
            <person name="Castrezana S."/>
            <person name="Celniker S.E."/>
            <person name="Chang J.L."/>
            <person name="Chapple C."/>
            <person name="Chatterji S."/>
            <person name="Chinwalla A."/>
            <person name="Civetta A."/>
            <person name="Clifton S.W."/>
            <person name="Comeron J.M."/>
            <person name="Costello J.C."/>
            <person name="Coyne J.A."/>
            <person name="Daub J."/>
            <person name="David R.G."/>
            <person name="Delcher A.L."/>
            <person name="Delehaunty K."/>
            <person name="Do C.B."/>
            <person name="Ebling H."/>
            <person name="Edwards K."/>
            <person name="Eickbush T."/>
            <person name="Evans J.D."/>
            <person name="Filipski A."/>
            <person name="Findeiss S."/>
            <person name="Freyhult E."/>
            <person name="Fulton L."/>
            <person name="Fulton R."/>
            <person name="Garcia A.C."/>
            <person name="Gardiner A."/>
            <person name="Garfield D.A."/>
            <person name="Garvin B.E."/>
            <person name="Gibson G."/>
            <person name="Gilbert D."/>
            <person name="Gnerre S."/>
            <person name="Godfrey J."/>
            <person name="Good R."/>
            <person name="Gotea V."/>
            <person name="Gravely B."/>
            <person name="Greenberg A.J."/>
            <person name="Griffiths-Jones S."/>
            <person name="Gross S."/>
            <person name="Guigo R."/>
            <person name="Gustafson E.A."/>
            <person name="Haerty W."/>
            <person name="Hahn M.W."/>
            <person name="Halligan D.L."/>
            <person name="Halpern A.L."/>
            <person name="Halter G.M."/>
            <person name="Han M.V."/>
            <person name="Heger A."/>
            <person name="Hillier L."/>
            <person name="Hinrichs A.S."/>
            <person name="Holmes I."/>
            <person name="Hoskins R.A."/>
            <person name="Hubisz M.J."/>
            <person name="Hultmark D."/>
            <person name="Huntley M.A."/>
            <person name="Jaffe D.B."/>
            <person name="Jagadeeshan S."/>
            <person name="Jeck W.R."/>
            <person name="Johnson J."/>
            <person name="Jones C.D."/>
            <person name="Jordan W.C."/>
            <person name="Karpen G.H."/>
            <person name="Kataoka E."/>
            <person name="Keightley P.D."/>
            <person name="Kheradpour P."/>
            <person name="Kirkness E.F."/>
            <person name="Koerich L.B."/>
            <person name="Kristiansen K."/>
            <person name="Kudrna D."/>
            <person name="Kulathinal R.J."/>
            <person name="Kumar S."/>
            <person name="Kwok R."/>
            <person name="Lander E."/>
            <person name="Langley C.H."/>
            <person name="Lapoint R."/>
            <person name="Lazzaro B.P."/>
            <person name="Lee S.J."/>
            <person name="Levesque L."/>
            <person name="Li R."/>
            <person name="Lin C.F."/>
            <person name="Lin M.F."/>
            <person name="Lindblad-Toh K."/>
            <person name="Llopart A."/>
            <person name="Long M."/>
            <person name="Low L."/>
            <person name="Lozovsky E."/>
            <person name="Lu J."/>
            <person name="Luo M."/>
            <person name="Machado C.A."/>
            <person name="Makalowski W."/>
            <person name="Marzo M."/>
            <person name="Matsuda M."/>
            <person name="Matzkin L."/>
            <person name="McAllister B."/>
            <person name="McBride C.S."/>
            <person name="McKernan B."/>
            <person name="McKernan K."/>
            <person name="Mendez-Lago M."/>
            <person name="Minx P."/>
            <person name="Mollenhauer M.U."/>
            <person name="Montooth K."/>
            <person name="Mount S.M."/>
            <person name="Mu X."/>
            <person name="Myers E."/>
            <person name="Negre B."/>
            <person name="Newfeld S."/>
            <person name="Nielsen R."/>
            <person name="Noor M.A."/>
            <person name="O'Grady P."/>
            <person name="Pachter L."/>
            <person name="Papaceit M."/>
            <person name="Parisi M.J."/>
            <person name="Parisi M."/>
            <person name="Parts L."/>
            <person name="Pedersen J.S."/>
            <person name="Pesole G."/>
            <person name="Phillippy A.M."/>
            <person name="Ponting C.P."/>
            <person name="Pop M."/>
            <person name="Porcelli D."/>
            <person name="Powell J.R."/>
            <person name="Prohaska S."/>
            <person name="Pruitt K."/>
            <person name="Puig M."/>
            <person name="Quesneville H."/>
            <person name="Ram K.R."/>
            <person name="Rand D."/>
            <person name="Rasmussen M.D."/>
            <person name="Reed L.K."/>
            <person name="Reenan R."/>
            <person name="Reily A."/>
            <person name="Remington K.A."/>
            <person name="Rieger T.T."/>
            <person name="Ritchie M.G."/>
            <person name="Robin C."/>
            <person name="Rogers Y.H."/>
            <person name="Rohde C."/>
            <person name="Rozas J."/>
            <person name="Rubenfield M.J."/>
            <person name="Ruiz A."/>
            <person name="Russo S."/>
            <person name="Salzberg S.L."/>
            <person name="Sanchez-Gracia A."/>
            <person name="Saranga D.J."/>
            <person name="Sato H."/>
            <person name="Schaeffer S.W."/>
            <person name="Schatz M.C."/>
            <person name="Schlenke T."/>
            <person name="Schwartz R."/>
            <person name="Segarra C."/>
            <person name="Singh R.S."/>
            <person name="Sirot L."/>
            <person name="Sirota M."/>
            <person name="Sisneros N.B."/>
            <person name="Smith C.D."/>
            <person name="Smith T.F."/>
            <person name="Spieth J."/>
            <person name="Stage D.E."/>
            <person name="Stark A."/>
            <person name="Stephan W."/>
            <person name="Strausberg R.L."/>
            <person name="Strempel S."/>
            <person name="Sturgill D."/>
            <person name="Sutton G."/>
            <person name="Sutton G.G."/>
            <person name="Tao W."/>
            <person name="Teichmann S."/>
            <person name="Tobari Y.N."/>
            <person name="Tomimura Y."/>
            <person name="Tsolas J.M."/>
            <person name="Valente V.L."/>
            <person name="Venter E."/>
            <person name="Venter J.C."/>
            <person name="Vicario S."/>
            <person name="Vieira F.G."/>
            <person name="Vilella A.J."/>
            <person name="Villasante A."/>
            <person name="Walenz B."/>
            <person name="Wang J."/>
            <person name="Wasserman M."/>
            <person name="Watts T."/>
            <person name="Wilson D."/>
            <person name="Wilson R.K."/>
            <person name="Wing R.A."/>
            <person name="Wolfner M.F."/>
            <person name="Wong A."/>
            <person name="Wong G.K."/>
            <person name="Wu C.I."/>
            <person name="Wu G."/>
            <person name="Yamamoto D."/>
            <person name="Yang H.P."/>
            <person name="Yang S.P."/>
            <person name="Yorke J.A."/>
            <person name="Yoshida K."/>
            <person name="Zdobnov E."/>
            <person name="Zhang P."/>
            <person name="Zhang Y."/>
            <person name="Zimin A.V."/>
            <person name="Baldwin J."/>
            <person name="Abdouelleil A."/>
            <person name="Abdulkadir J."/>
            <person name="Abebe A."/>
            <person name="Abera B."/>
            <person name="Abreu J."/>
            <person name="Acer S.C."/>
            <person name="Aftuck L."/>
            <person name="Alexander A."/>
            <person name="An P."/>
            <person name="Anderson E."/>
            <person name="Anderson S."/>
            <person name="Arachi H."/>
            <person name="Azer M."/>
            <person name="Bachantsang P."/>
            <person name="Barry A."/>
            <person name="Bayul T."/>
            <person name="Berlin A."/>
            <person name="Bessette D."/>
            <person name="Bloom T."/>
            <person name="Blye J."/>
            <person name="Boguslavskiy L."/>
            <person name="Bonnet C."/>
            <person name="Boukhgalter B."/>
            <person name="Bourzgui I."/>
            <person name="Brown A."/>
            <person name="Cahill P."/>
            <person name="Channer S."/>
            <person name="Cheshatsang Y."/>
            <person name="Chuda L."/>
            <person name="Citroen M."/>
            <person name="Collymore A."/>
            <person name="Cooke P."/>
            <person name="Costello M."/>
            <person name="D'Aco K."/>
            <person name="Daza R."/>
            <person name="De Haan G."/>
            <person name="DeGray S."/>
            <person name="DeMaso C."/>
            <person name="Dhargay N."/>
            <person name="Dooley K."/>
            <person name="Dooley E."/>
            <person name="Doricent M."/>
            <person name="Dorje P."/>
            <person name="Dorjee K."/>
            <person name="Dupes A."/>
            <person name="Elong R."/>
            <person name="Falk J."/>
            <person name="Farina A."/>
            <person name="Faro S."/>
            <person name="Ferguson D."/>
            <person name="Fisher S."/>
            <person name="Foley C.D."/>
            <person name="Franke A."/>
            <person name="Friedrich D."/>
            <person name="Gadbois L."/>
            <person name="Gearin G."/>
            <person name="Gearin C.R."/>
            <person name="Giannoukos G."/>
            <person name="Goode T."/>
            <person name="Graham J."/>
            <person name="Grandbois E."/>
            <person name="Grewal S."/>
            <person name="Gyaltsen K."/>
            <person name="Hafez N."/>
            <person name="Hagos B."/>
            <person name="Hall J."/>
            <person name="Henson C."/>
            <person name="Hollinger A."/>
            <person name="Honan T."/>
            <person name="Huard M.D."/>
            <person name="Hughes L."/>
            <person name="Hurhula B."/>
            <person name="Husby M.E."/>
            <person name="Kamat A."/>
            <person name="Kanga B."/>
            <person name="Kashin S."/>
            <person name="Khazanovich D."/>
            <person name="Kisner P."/>
            <person name="Lance K."/>
            <person name="Lara M."/>
            <person name="Lee W."/>
            <person name="Lennon N."/>
            <person name="Letendre F."/>
            <person name="LeVine R."/>
            <person name="Lipovsky A."/>
            <person name="Liu X."/>
            <person name="Liu J."/>
            <person name="Liu S."/>
            <person name="Lokyitsang T."/>
            <person name="Lokyitsang Y."/>
            <person name="Lubonja R."/>
            <person name="Lui A."/>
            <person name="MacDonald P."/>
            <person name="Magnisalis V."/>
            <person name="Maru K."/>
            <person name="Matthews C."/>
            <person name="McCusker W."/>
            <person name="McDonough S."/>
            <person name="Mehta T."/>
            <person name="Meldrim J."/>
            <person name="Meneus L."/>
            <person name="Mihai O."/>
            <person name="Mihalev A."/>
            <person name="Mihova T."/>
            <person name="Mittelman R."/>
            <person name="Mlenga V."/>
            <person name="Montmayeur A."/>
            <person name="Mulrain L."/>
            <person name="Navidi A."/>
            <person name="Naylor J."/>
            <person name="Negash T."/>
            <person name="Nguyen T."/>
            <person name="Nguyen N."/>
            <person name="Nicol R."/>
            <person name="Norbu C."/>
            <person name="Norbu N."/>
            <person name="Novod N."/>
            <person name="O'Neill B."/>
            <person name="Osman S."/>
            <person name="Markiewicz E."/>
            <person name="Oyono O.L."/>
            <person name="Patti C."/>
            <person name="Phunkhang P."/>
            <person name="Pierre F."/>
            <person name="Priest M."/>
            <person name="Raghuraman S."/>
            <person name="Rege F."/>
            <person name="Reyes R."/>
            <person name="Rise C."/>
            <person name="Rogov P."/>
            <person name="Ross K."/>
            <person name="Ryan E."/>
            <person name="Settipalli S."/>
            <person name="Shea T."/>
            <person name="Sherpa N."/>
            <person name="Shi L."/>
            <person name="Shih D."/>
            <person name="Sparrow T."/>
            <person name="Spaulding J."/>
            <person name="Stalker J."/>
            <person name="Stange-Thomann N."/>
            <person name="Stavropoulos S."/>
            <person name="Stone C."/>
            <person name="Strader C."/>
            <person name="Tesfaye S."/>
            <person name="Thomson T."/>
            <person name="Thoulutsang Y."/>
            <person name="Thoulutsang D."/>
            <person name="Topham K."/>
            <person name="Topping I."/>
            <person name="Tsamla T."/>
            <person name="Vassiliev H."/>
            <person name="Vo A."/>
            <person name="Wangchuk T."/>
            <person name="Wangdi T."/>
            <person name="Weiand M."/>
            <person name="Wilkinson J."/>
            <person name="Wilson A."/>
            <person name="Yadav S."/>
            <person name="Young G."/>
            <person name="Yu Q."/>
            <person name="Zembek L."/>
            <person name="Zhong D."/>
            <person name="Zimmer A."/>
            <person name="Zwirko Z."/>
            <person name="Jaffe D.B."/>
            <person name="Alvarez P."/>
            <person name="Brockman W."/>
            <person name="Butler J."/>
            <person name="Chin C."/>
            <person name="Gnerre S."/>
            <person name="Grabherr M."/>
            <person name="Kleber M."/>
            <person name="Mauceli E."/>
            <person name="MacCallum I."/>
        </authorList>
    </citation>
    <scope>NUCLEOTIDE SEQUENCE [LARGE SCALE GENOMIC DNA]</scope>
    <source>
        <strain evidence="3">Tucson 15287-2541.00</strain>
    </source>
</reference>
<sequence>MLSHRCMKVREPIEPNQSLMLSLLTTLGFLTRFSDVCPPGPADPTRLLSAAKSTELFGTVSMLAGCVVPTGKCIPPRMTALAASTFSLYVSLALVDVNTFQEVLTVEGPLSLKLLDVMTRILNCSANSVIGTRSGESSTMLIDLIASMAFFSVNNRRHQDLLISDTFAVIFKNLAKLSAQFNPVIYPFLVTMCHNNAPARQLISLDFDLGLLDEYSKSEAAKQNCWVCMAHNNSNSNSNNTNNKNNSSSSSSNNTINKNNSSSNSNSQQNRALFSNAISLSRCHSELVCVCVCVCLPRSHTK</sequence>
<evidence type="ECO:0000256" key="1">
    <source>
        <dbReference type="SAM" id="MobiDB-lite"/>
    </source>
</evidence>
<dbReference type="OrthoDB" id="71500at2759"/>
<organism evidence="3">
    <name type="scientific">Drosophila grimshawi</name>
    <name type="common">Hawaiian fruit fly</name>
    <name type="synonym">Idiomyia grimshawi</name>
    <dbReference type="NCBI Taxonomy" id="7222"/>
    <lineage>
        <taxon>Eukaryota</taxon>
        <taxon>Metazoa</taxon>
        <taxon>Ecdysozoa</taxon>
        <taxon>Arthropoda</taxon>
        <taxon>Hexapoda</taxon>
        <taxon>Insecta</taxon>
        <taxon>Pterygota</taxon>
        <taxon>Neoptera</taxon>
        <taxon>Endopterygota</taxon>
        <taxon>Diptera</taxon>
        <taxon>Brachycera</taxon>
        <taxon>Muscomorpha</taxon>
        <taxon>Ephydroidea</taxon>
        <taxon>Drosophilidae</taxon>
        <taxon>Drosophila</taxon>
        <taxon>Hawaiian Drosophila</taxon>
    </lineage>
</organism>
<dbReference type="PANTHER" id="PTHR31434:SF2">
    <property type="entry name" value="S PHASE CYCLIN A-ASSOCIATED PROTEIN IN THE ENDOPLASMIC RETICULUM"/>
    <property type="match status" value="1"/>
</dbReference>
<protein>
    <submittedName>
        <fullName evidence="2">GH24986</fullName>
    </submittedName>
</protein>
<dbReference type="PANTHER" id="PTHR31434">
    <property type="entry name" value="S PHASE CYCLIN A-ASSOCIATED PROTEIN IN THE ENDOPLASMIC RETICULUM"/>
    <property type="match status" value="1"/>
</dbReference>
<dbReference type="InParanoid" id="B4K0N3"/>
<gene>
    <name evidence="2" type="primary">Dgri\GH24986</name>
    <name evidence="2" type="ORF">Dgri_GH24986</name>
</gene>
<dbReference type="EMBL" id="CH916470">
    <property type="protein sequence ID" value="EDV94225.1"/>
    <property type="molecule type" value="Genomic_DNA"/>
</dbReference>
<dbReference type="eggNOG" id="KOG4722">
    <property type="taxonomic scope" value="Eukaryota"/>
</dbReference>
<dbReference type="GO" id="GO:0005819">
    <property type="term" value="C:spindle"/>
    <property type="evidence" value="ECO:0007669"/>
    <property type="project" value="EnsemblMetazoa"/>
</dbReference>
<feature type="region of interest" description="Disordered" evidence="1">
    <location>
        <begin position="237"/>
        <end position="268"/>
    </location>
</feature>
<evidence type="ECO:0000313" key="3">
    <source>
        <dbReference type="Proteomes" id="UP000001070"/>
    </source>
</evidence>
<accession>B4K0N3</accession>